<keyword evidence="2" id="KW-0698">rRNA processing</keyword>
<dbReference type="PANTHER" id="PTHR23270">
    <property type="entry name" value="PROGRAMMED CELL DEATH PROTEIN 11 PRE-RRNA PROCESSING PROTEIN RRP5"/>
    <property type="match status" value="1"/>
</dbReference>
<evidence type="ECO:0000256" key="1">
    <source>
        <dbReference type="ARBA" id="ARBA00004604"/>
    </source>
</evidence>
<feature type="domain" description="S1 motif" evidence="7">
    <location>
        <begin position="514"/>
        <end position="583"/>
    </location>
</feature>
<dbReference type="InterPro" id="IPR048059">
    <property type="entry name" value="Rrp5_S1_rpt_hs1_sc1"/>
</dbReference>
<evidence type="ECO:0000256" key="5">
    <source>
        <dbReference type="ARBA" id="ARBA00023242"/>
    </source>
</evidence>
<feature type="compositionally biased region" description="Basic and acidic residues" evidence="6">
    <location>
        <begin position="1159"/>
        <end position="1169"/>
    </location>
</feature>
<feature type="domain" description="S1 motif" evidence="7">
    <location>
        <begin position="159"/>
        <end position="223"/>
    </location>
</feature>
<dbReference type="GO" id="GO:0006364">
    <property type="term" value="P:rRNA processing"/>
    <property type="evidence" value="ECO:0007669"/>
    <property type="project" value="UniProtKB-KW"/>
</dbReference>
<dbReference type="InterPro" id="IPR057301">
    <property type="entry name" value="Rrp5_OB_4th"/>
</dbReference>
<dbReference type="InterPro" id="IPR057302">
    <property type="entry name" value="Rrp5_S1"/>
</dbReference>
<feature type="domain" description="S1 motif" evidence="7">
    <location>
        <begin position="44"/>
        <end position="143"/>
    </location>
</feature>
<comment type="subcellular location">
    <subcellularLocation>
        <location evidence="1">Nucleus</location>
        <location evidence="1">Nucleolus</location>
    </subcellularLocation>
</comment>
<dbReference type="Pfam" id="PF23459">
    <property type="entry name" value="S1_RRP5"/>
    <property type="match status" value="2"/>
</dbReference>
<evidence type="ECO:0000313" key="8">
    <source>
        <dbReference type="EMBL" id="TPX37287.1"/>
    </source>
</evidence>
<dbReference type="InterPro" id="IPR011990">
    <property type="entry name" value="TPR-like_helical_dom_sf"/>
</dbReference>
<dbReference type="EMBL" id="QEAM01000658">
    <property type="protein sequence ID" value="TPX37287.1"/>
    <property type="molecule type" value="Genomic_DNA"/>
</dbReference>
<evidence type="ECO:0000256" key="4">
    <source>
        <dbReference type="ARBA" id="ARBA00022737"/>
    </source>
</evidence>
<evidence type="ECO:0000256" key="6">
    <source>
        <dbReference type="SAM" id="MobiDB-lite"/>
    </source>
</evidence>
<dbReference type="PROSITE" id="PS50126">
    <property type="entry name" value="S1"/>
    <property type="match status" value="11"/>
</dbReference>
<dbReference type="GO" id="GO:0003723">
    <property type="term" value="F:RNA binding"/>
    <property type="evidence" value="ECO:0007669"/>
    <property type="project" value="TreeGrafter"/>
</dbReference>
<dbReference type="InterPro" id="IPR012340">
    <property type="entry name" value="NA-bd_OB-fold"/>
</dbReference>
<dbReference type="InterPro" id="IPR055430">
    <property type="entry name" value="HAT_Syf1_CNRKL1_C"/>
</dbReference>
<protein>
    <recommendedName>
        <fullName evidence="7">S1 motif domain-containing protein</fullName>
    </recommendedName>
</protein>
<dbReference type="Pfam" id="PF23231">
    <property type="entry name" value="HAT_Syf1_CNRKL1_C"/>
    <property type="match status" value="1"/>
</dbReference>
<name>A0A507C8A6_9FUNG</name>
<feature type="region of interest" description="Disordered" evidence="6">
    <location>
        <begin position="1153"/>
        <end position="1186"/>
    </location>
</feature>
<comment type="caution">
    <text evidence="8">The sequence shown here is derived from an EMBL/GenBank/DDBJ whole genome shotgun (WGS) entry which is preliminary data.</text>
</comment>
<keyword evidence="4" id="KW-0677">Repeat</keyword>
<feature type="domain" description="S1 motif" evidence="7">
    <location>
        <begin position="602"/>
        <end position="675"/>
    </location>
</feature>
<sequence>VKEPEADALSQVTKRRKSNVQGNTVNIASLKSTDVLTFKRLTVNMCLLGVIREINQLDLVVSLPDQLTGYVSITEISKQVTATVESAAAGMDDNDGQENDLLPKLHEIFTIGQPIPCCIVGLETTEPTKEHPKERRRIELSLMPERVNGRVSALDVREGMTLSACISSQEDHGFAVSFGIEGLTGFLNNKLLDGNDNYKPGHLIYCSIVSVNEARRVASVSLQHSTLSTSQIKSPETMLLESLTPGLLVPAKVRHITSNGLVLSFYGIFEGVVDLFHTGRRLISLDDDLRANFKVDQKIQARILYIEYERKRIGLTLRSNLASWRMTEMPATLAIGTIVEEAVVARVDSDTGVLLDVPGAPEGAYCHVSRLSDTHLDKIDKKYRPSTKHRARVIGMDLCDELVQVSLQPSVLAQTFFRHEDLSAGMMVKGRVLKLESYGMLVALTENIRGLCPRLHLADVVLRHPELKFKIDGSVKCRVLSVNVKTKRLILTHKKSLMNSTLPILNSYDDATAGMLTDGIITAVKDFGCIITFYNDVKALAPASELSDAFVNHPSDLFTVGQVVRCRVLTVHPKDSKMRVTLKPSSILRSDRHMDLTLVKIGQVVSGTILAVESNEAILELSPSGVHGLLSSFHLTDIESNEIPLFSILKPGMEIPELVVISHDAKRGRVHVSRKPWLLHAARQVDSNGGKVPEASNITAGSLLAGFVRTLQKNACFVHFLGEMFGAVKIHNLSDQYVSDISQHVRIGKSVVALVTDVDSTNNRLSLCTKSSQIHSHPQIRQYELVYVRSLFNEMDILATKSFVSLDGNLSEKVGDIWARVQGAVKQKLPFGYTVELDGGFSGVLTTENAQKQSSKPARCLLADNKIVSVDELQVGQAVVGMIVQLSQSTGLQIQLAPQLYGRVHLTDIADTYSCEVLKDYKVGQYVKSSVIDVDVDRRRVDLSLRPSRMGRTGEIPGNDEIRSIDDVQQDTVVSGFVKNISGQGVFVALNRKMVARVKIADLSDAFVKDWKSLFKVGQLVRGRILSVNLVTSRVEMSLKASVVNGSSTSKNLTLSDLKVGQKLGGTVKAIQPYGIFICIGGEGSTLSGLCHLTQVSDTPVKDISTLYSVGDTVKAVILNVDESKKHIKLGLKASYFDVDDITQVDEDEKVNEGQMHATYRDVGSHDEDQNGTIEGEETSECSVDDSRMALDGAADDQDEKMQNAEHQNEPAPVVSQSNLFLAKLAGVEALEVDGSSFNWMMPMSDDGRQGKQHVPSEDEDDDNKDSTTTSNKTSSKKKDSKRLKKEREEAISRQERLLLDPDRQPETVEDYERMLLGSPNSSLLWIQYMAFVLQLAEIDKARAIAERALKVINFREEGEKMNVWVAYLNLEYKFGTQESLKKVFERGVAYNDPKSMHLQMARIYERTDKVELADELYTSILKKFKESSKCWTSAALFYLRNSRIEDARRLLQRCLLSLPKHKHVKTISKFAQMEFRHGDAERGRTIFEGIVSNYPKRVDIWNVFIDMERLAGDVDAIRRLFERVIKLKVSSKKMKYFFKRYLEFEKSIGSGQGVEHVREAAKAYVDRVSEE</sequence>
<dbReference type="InterPro" id="IPR003107">
    <property type="entry name" value="HAT"/>
</dbReference>
<dbReference type="Gene3D" id="1.25.40.10">
    <property type="entry name" value="Tetratricopeptide repeat domain"/>
    <property type="match status" value="1"/>
</dbReference>
<dbReference type="GO" id="GO:0032040">
    <property type="term" value="C:small-subunit processome"/>
    <property type="evidence" value="ECO:0007669"/>
    <property type="project" value="TreeGrafter"/>
</dbReference>
<dbReference type="Pfam" id="PF00575">
    <property type="entry name" value="S1"/>
    <property type="match status" value="4"/>
</dbReference>
<evidence type="ECO:0000313" key="9">
    <source>
        <dbReference type="Proteomes" id="UP000320475"/>
    </source>
</evidence>
<dbReference type="SUPFAM" id="SSF48452">
    <property type="entry name" value="TPR-like"/>
    <property type="match status" value="2"/>
</dbReference>
<dbReference type="Pfam" id="PF24685">
    <property type="entry name" value="OB_RRP5_4th"/>
    <property type="match status" value="1"/>
</dbReference>
<feature type="domain" description="S1 motif" evidence="7">
    <location>
        <begin position="876"/>
        <end position="946"/>
    </location>
</feature>
<dbReference type="InterPro" id="IPR003029">
    <property type="entry name" value="S1_domain"/>
</dbReference>
<feature type="compositionally biased region" description="Basic and acidic residues" evidence="6">
    <location>
        <begin position="1286"/>
        <end position="1298"/>
    </location>
</feature>
<feature type="domain" description="S1 motif" evidence="7">
    <location>
        <begin position="425"/>
        <end position="494"/>
    </location>
</feature>
<feature type="region of interest" description="Disordered" evidence="6">
    <location>
        <begin position="1242"/>
        <end position="1298"/>
    </location>
</feature>
<keyword evidence="3" id="KW-0597">Phosphoprotein</keyword>
<feature type="domain" description="S1 motif" evidence="7">
    <location>
        <begin position="336"/>
        <end position="408"/>
    </location>
</feature>
<feature type="domain" description="S1 motif" evidence="7">
    <location>
        <begin position="1061"/>
        <end position="1133"/>
    </location>
</feature>
<gene>
    <name evidence="8" type="ORF">SeLEV6574_g07938</name>
</gene>
<dbReference type="SUPFAM" id="SSF50249">
    <property type="entry name" value="Nucleic acid-binding proteins"/>
    <property type="match status" value="11"/>
</dbReference>
<evidence type="ECO:0000256" key="3">
    <source>
        <dbReference type="ARBA" id="ARBA00022553"/>
    </source>
</evidence>
<dbReference type="SMART" id="SM00386">
    <property type="entry name" value="HAT"/>
    <property type="match status" value="7"/>
</dbReference>
<dbReference type="FunFam" id="2.40.50.140:FF:000155">
    <property type="entry name" value="rRNA biogenesis protein RRP5"/>
    <property type="match status" value="1"/>
</dbReference>
<feature type="domain" description="S1 motif" evidence="7">
    <location>
        <begin position="971"/>
        <end position="1040"/>
    </location>
</feature>
<evidence type="ECO:0000256" key="2">
    <source>
        <dbReference type="ARBA" id="ARBA00022552"/>
    </source>
</evidence>
<feature type="domain" description="S1 motif" evidence="7">
    <location>
        <begin position="701"/>
        <end position="770"/>
    </location>
</feature>
<dbReference type="SMART" id="SM00316">
    <property type="entry name" value="S1"/>
    <property type="match status" value="11"/>
</dbReference>
<dbReference type="FunFam" id="1.25.40.10:FF:000065">
    <property type="entry name" value="Programmed cell death 11"/>
    <property type="match status" value="1"/>
</dbReference>
<dbReference type="PANTHER" id="PTHR23270:SF10">
    <property type="entry name" value="PROTEIN RRP5 HOMOLOG"/>
    <property type="match status" value="1"/>
</dbReference>
<dbReference type="Proteomes" id="UP000320475">
    <property type="component" value="Unassembled WGS sequence"/>
</dbReference>
<keyword evidence="5" id="KW-0539">Nucleus</keyword>
<dbReference type="FunFam" id="2.40.50.140:FF:000103">
    <property type="entry name" value="protein RRP5 homolog"/>
    <property type="match status" value="3"/>
</dbReference>
<reference evidence="8 9" key="1">
    <citation type="journal article" date="2019" name="Sci. Rep.">
        <title>Comparative genomics of chytrid fungi reveal insights into the obligate biotrophic and pathogenic lifestyle of Synchytrium endobioticum.</title>
        <authorList>
            <person name="van de Vossenberg B.T.L.H."/>
            <person name="Warris S."/>
            <person name="Nguyen H.D.T."/>
            <person name="van Gent-Pelzer M.P.E."/>
            <person name="Joly D.L."/>
            <person name="van de Geest H.C."/>
            <person name="Bonants P.J.M."/>
            <person name="Smith D.S."/>
            <person name="Levesque C.A."/>
            <person name="van der Lee T.A.J."/>
        </authorList>
    </citation>
    <scope>NUCLEOTIDE SEQUENCE [LARGE SCALE GENOMIC DNA]</scope>
    <source>
        <strain evidence="8 9">LEV6574</strain>
    </source>
</reference>
<feature type="domain" description="S1 motif" evidence="7">
    <location>
        <begin position="246"/>
        <end position="318"/>
    </location>
</feature>
<feature type="compositionally biased region" description="Acidic residues" evidence="6">
    <location>
        <begin position="1175"/>
        <end position="1184"/>
    </location>
</feature>
<dbReference type="InterPro" id="IPR045209">
    <property type="entry name" value="Rrp5"/>
</dbReference>
<dbReference type="OrthoDB" id="412781at2759"/>
<dbReference type="CDD" id="cd05693">
    <property type="entry name" value="S1_Rrp5_repeat_hs1_sc1"/>
    <property type="match status" value="1"/>
</dbReference>
<dbReference type="Gene3D" id="2.40.50.140">
    <property type="entry name" value="Nucleic acid-binding proteins"/>
    <property type="match status" value="11"/>
</dbReference>
<feature type="compositionally biased region" description="Basic residues" evidence="6">
    <location>
        <begin position="1275"/>
        <end position="1285"/>
    </location>
</feature>
<evidence type="ECO:0000259" key="7">
    <source>
        <dbReference type="PROSITE" id="PS50126"/>
    </source>
</evidence>
<organism evidence="8 9">
    <name type="scientific">Synchytrium endobioticum</name>
    <dbReference type="NCBI Taxonomy" id="286115"/>
    <lineage>
        <taxon>Eukaryota</taxon>
        <taxon>Fungi</taxon>
        <taxon>Fungi incertae sedis</taxon>
        <taxon>Chytridiomycota</taxon>
        <taxon>Chytridiomycota incertae sedis</taxon>
        <taxon>Chytridiomycetes</taxon>
        <taxon>Synchytriales</taxon>
        <taxon>Synchytriaceae</taxon>
        <taxon>Synchytrium</taxon>
    </lineage>
</organism>
<proteinExistence type="predicted"/>
<accession>A0A507C8A6</accession>
<dbReference type="CDD" id="cd05697">
    <property type="entry name" value="S1_Rrp5_repeat_hs5"/>
    <property type="match status" value="1"/>
</dbReference>
<feature type="non-terminal residue" evidence="8">
    <location>
        <position position="1"/>
    </location>
</feature>